<organism evidence="1 2">
    <name type="scientific">Mycena rosella</name>
    <name type="common">Pink bonnet</name>
    <name type="synonym">Agaricus rosellus</name>
    <dbReference type="NCBI Taxonomy" id="1033263"/>
    <lineage>
        <taxon>Eukaryota</taxon>
        <taxon>Fungi</taxon>
        <taxon>Dikarya</taxon>
        <taxon>Basidiomycota</taxon>
        <taxon>Agaricomycotina</taxon>
        <taxon>Agaricomycetes</taxon>
        <taxon>Agaricomycetidae</taxon>
        <taxon>Agaricales</taxon>
        <taxon>Marasmiineae</taxon>
        <taxon>Mycenaceae</taxon>
        <taxon>Mycena</taxon>
    </lineage>
</organism>
<reference evidence="1" key="1">
    <citation type="submission" date="2023-03" db="EMBL/GenBank/DDBJ databases">
        <title>Massive genome expansion in bonnet fungi (Mycena s.s.) driven by repeated elements and novel gene families across ecological guilds.</title>
        <authorList>
            <consortium name="Lawrence Berkeley National Laboratory"/>
            <person name="Harder C.B."/>
            <person name="Miyauchi S."/>
            <person name="Viragh M."/>
            <person name="Kuo A."/>
            <person name="Thoen E."/>
            <person name="Andreopoulos B."/>
            <person name="Lu D."/>
            <person name="Skrede I."/>
            <person name="Drula E."/>
            <person name="Henrissat B."/>
            <person name="Morin E."/>
            <person name="Kohler A."/>
            <person name="Barry K."/>
            <person name="LaButti K."/>
            <person name="Morin E."/>
            <person name="Salamov A."/>
            <person name="Lipzen A."/>
            <person name="Mereny Z."/>
            <person name="Hegedus B."/>
            <person name="Baldrian P."/>
            <person name="Stursova M."/>
            <person name="Weitz H."/>
            <person name="Taylor A."/>
            <person name="Grigoriev I.V."/>
            <person name="Nagy L.G."/>
            <person name="Martin F."/>
            <person name="Kauserud H."/>
        </authorList>
    </citation>
    <scope>NUCLEOTIDE SEQUENCE</scope>
    <source>
        <strain evidence="1">CBHHK067</strain>
    </source>
</reference>
<sequence>MPTGVPPRKSGAPASGAEGEAALILAEGLWFEDCGLIIQAENTLFRVSGDFLATRSPVFADMLSLPKPQDAALMYGCLVVHLSDSAQDTTVFLKALIYSEFFEPFPAPTTFPILSGVLRMSHKYAVDVLRKRSLVHLSSAHPMSLTEWERADVDFTPSWFDAQYCDYIGMVLLARQTSAFWILPTVFYRMCRHSHRREGAIITGALQSRDKVIYIRAARFLESSATSTMLDFLWPTRQSKVCADCIQSRHRVRRIAEGRRRLSPEDDIGFMPLEIWGEEDWEKLDVCRRCLSEMENNHREAKQHLWERLPEIFELPDWDCLGQMKEEALR</sequence>
<dbReference type="InterPro" id="IPR011333">
    <property type="entry name" value="SKP1/BTB/POZ_sf"/>
</dbReference>
<evidence type="ECO:0000313" key="2">
    <source>
        <dbReference type="Proteomes" id="UP001221757"/>
    </source>
</evidence>
<proteinExistence type="predicted"/>
<accession>A0AAD7FNI2</accession>
<dbReference type="Proteomes" id="UP001221757">
    <property type="component" value="Unassembled WGS sequence"/>
</dbReference>
<evidence type="ECO:0000313" key="1">
    <source>
        <dbReference type="EMBL" id="KAJ7634045.1"/>
    </source>
</evidence>
<evidence type="ECO:0008006" key="3">
    <source>
        <dbReference type="Google" id="ProtNLM"/>
    </source>
</evidence>
<dbReference type="EMBL" id="JARKIE010000475">
    <property type="protein sequence ID" value="KAJ7634045.1"/>
    <property type="molecule type" value="Genomic_DNA"/>
</dbReference>
<gene>
    <name evidence="1" type="ORF">B0H17DRAFT_1217324</name>
</gene>
<dbReference type="AlphaFoldDB" id="A0AAD7FNI2"/>
<name>A0AAD7FNI2_MYCRO</name>
<protein>
    <recommendedName>
        <fullName evidence="3">BTB domain-containing protein</fullName>
    </recommendedName>
</protein>
<dbReference type="Gene3D" id="3.30.710.10">
    <property type="entry name" value="Potassium Channel Kv1.1, Chain A"/>
    <property type="match status" value="1"/>
</dbReference>
<keyword evidence="2" id="KW-1185">Reference proteome</keyword>
<comment type="caution">
    <text evidence="1">The sequence shown here is derived from an EMBL/GenBank/DDBJ whole genome shotgun (WGS) entry which is preliminary data.</text>
</comment>